<evidence type="ECO:0000313" key="4">
    <source>
        <dbReference type="EMBL" id="MFC6865820.1"/>
    </source>
</evidence>
<dbReference type="InterPro" id="IPR027266">
    <property type="entry name" value="TrmE/GcvT-like"/>
</dbReference>
<keyword evidence="5" id="KW-1185">Reference proteome</keyword>
<feature type="domain" description="GCVT N-terminal" evidence="3">
    <location>
        <begin position="32"/>
        <end position="256"/>
    </location>
</feature>
<dbReference type="Pfam" id="PF01571">
    <property type="entry name" value="GCV_T"/>
    <property type="match status" value="1"/>
</dbReference>
<feature type="region of interest" description="Disordered" evidence="2">
    <location>
        <begin position="358"/>
        <end position="379"/>
    </location>
</feature>
<dbReference type="InterPro" id="IPR045179">
    <property type="entry name" value="YgfZ/GcvT"/>
</dbReference>
<name>A0ABW2BTF7_9PSEU</name>
<evidence type="ECO:0000259" key="3">
    <source>
        <dbReference type="Pfam" id="PF01571"/>
    </source>
</evidence>
<dbReference type="SUPFAM" id="SSF103025">
    <property type="entry name" value="Folate-binding domain"/>
    <property type="match status" value="1"/>
</dbReference>
<keyword evidence="1" id="KW-0809">Transit peptide</keyword>
<dbReference type="Gene3D" id="3.30.1360.120">
    <property type="entry name" value="Probable tRNA modification gtpase trme, domain 1"/>
    <property type="match status" value="1"/>
</dbReference>
<dbReference type="PANTHER" id="PTHR22602:SF0">
    <property type="entry name" value="TRANSFERASE CAF17, MITOCHONDRIAL-RELATED"/>
    <property type="match status" value="1"/>
</dbReference>
<evidence type="ECO:0000256" key="2">
    <source>
        <dbReference type="SAM" id="MobiDB-lite"/>
    </source>
</evidence>
<dbReference type="PIRSF" id="PIRSF006487">
    <property type="entry name" value="GcvT"/>
    <property type="match status" value="1"/>
</dbReference>
<reference evidence="5" key="1">
    <citation type="journal article" date="2019" name="Int. J. Syst. Evol. Microbiol.">
        <title>The Global Catalogue of Microorganisms (GCM) 10K type strain sequencing project: providing services to taxonomists for standard genome sequencing and annotation.</title>
        <authorList>
            <consortium name="The Broad Institute Genomics Platform"/>
            <consortium name="The Broad Institute Genome Sequencing Center for Infectious Disease"/>
            <person name="Wu L."/>
            <person name="Ma J."/>
        </authorList>
    </citation>
    <scope>NUCLEOTIDE SEQUENCE [LARGE SCALE GENOMIC DNA]</scope>
    <source>
        <strain evidence="5">KCTC 32255</strain>
    </source>
</reference>
<feature type="region of interest" description="Disordered" evidence="2">
    <location>
        <begin position="1"/>
        <end position="24"/>
    </location>
</feature>
<sequence length="379" mass="40749">MRSPVLGRQGAVAPPEGHPEAGVPWHFGDPFAEQRSAVRAAAVVDRSHRQVLAVTGSDRLSWLHLVISQHVTELAEGQGTEALILDSHGRVESHLVLGHTTLGGEPTVLADTDTGAEITSALPKGGTQSVVAYLDAMRFWSDVTVADVTDEWALLTVLGPHADAVLEELELDIDLDSERYAVAAGSGIVARRMPGPAPGGIDLFVPRAELMAWWERLVSAGAREAGTWAYDALRVESMRPRRGVDTDERTIPHEVGWIGGAAHVAKGCYRGQETVSKVFNVGRPPRNMLLLHIDGSQEIYPETGDPVLYKDRTVGRVGTVVQHHELGPIALALIKRSVPVDAELVVGQDDRMAQAAIDPDSVQEEGPAPGRDAVQRLRG</sequence>
<comment type="caution">
    <text evidence="4">The sequence shown here is derived from an EMBL/GenBank/DDBJ whole genome shotgun (WGS) entry which is preliminary data.</text>
</comment>
<dbReference type="InterPro" id="IPR017703">
    <property type="entry name" value="YgfZ/GCV_T_CS"/>
</dbReference>
<evidence type="ECO:0000256" key="1">
    <source>
        <dbReference type="ARBA" id="ARBA00022946"/>
    </source>
</evidence>
<dbReference type="PANTHER" id="PTHR22602">
    <property type="entry name" value="TRANSFERASE CAF17, MITOCHONDRIAL-RELATED"/>
    <property type="match status" value="1"/>
</dbReference>
<dbReference type="NCBIfam" id="TIGR03317">
    <property type="entry name" value="ygfZ_signature"/>
    <property type="match status" value="1"/>
</dbReference>
<accession>A0ABW2BTF7</accession>
<evidence type="ECO:0000313" key="5">
    <source>
        <dbReference type="Proteomes" id="UP001596337"/>
    </source>
</evidence>
<protein>
    <submittedName>
        <fullName evidence="4">YgfZ/GcvT domain-containing protein</fullName>
    </submittedName>
</protein>
<dbReference type="InterPro" id="IPR006222">
    <property type="entry name" value="GCVT_N"/>
</dbReference>
<dbReference type="Proteomes" id="UP001596337">
    <property type="component" value="Unassembled WGS sequence"/>
</dbReference>
<dbReference type="EMBL" id="JBHSXX010000001">
    <property type="protein sequence ID" value="MFC6865820.1"/>
    <property type="molecule type" value="Genomic_DNA"/>
</dbReference>
<organism evidence="4 5">
    <name type="scientific">Haloechinothrix salitolerans</name>
    <dbReference type="NCBI Taxonomy" id="926830"/>
    <lineage>
        <taxon>Bacteria</taxon>
        <taxon>Bacillati</taxon>
        <taxon>Actinomycetota</taxon>
        <taxon>Actinomycetes</taxon>
        <taxon>Pseudonocardiales</taxon>
        <taxon>Pseudonocardiaceae</taxon>
        <taxon>Haloechinothrix</taxon>
    </lineage>
</organism>
<gene>
    <name evidence="4" type="ORF">ACFQGD_01530</name>
</gene>
<dbReference type="RefSeq" id="WP_345403657.1">
    <property type="nucleotide sequence ID" value="NZ_BAABLA010000115.1"/>
</dbReference>
<proteinExistence type="predicted"/>